<evidence type="ECO:0000313" key="1">
    <source>
        <dbReference type="EnsemblMetazoa" id="Aqu2.1.05765_001"/>
    </source>
</evidence>
<dbReference type="OMA" id="SFRFRED"/>
<organism evidence="1">
    <name type="scientific">Amphimedon queenslandica</name>
    <name type="common">Sponge</name>
    <dbReference type="NCBI Taxonomy" id="400682"/>
    <lineage>
        <taxon>Eukaryota</taxon>
        <taxon>Metazoa</taxon>
        <taxon>Porifera</taxon>
        <taxon>Demospongiae</taxon>
        <taxon>Heteroscleromorpha</taxon>
        <taxon>Haplosclerida</taxon>
        <taxon>Niphatidae</taxon>
        <taxon>Amphimedon</taxon>
    </lineage>
</organism>
<dbReference type="EnsemblMetazoa" id="Aqu2.1.05765_001">
    <property type="protein sequence ID" value="Aqu2.1.05765_001"/>
    <property type="gene ID" value="Aqu2.1.05765"/>
</dbReference>
<dbReference type="InParanoid" id="A0A1X7SUV3"/>
<accession>A0A1X7SUV3</accession>
<sequence>MATYRLPPPEPFNFKQPAEWPRWKRRFEQFREASGLSGESDTKQVNTLLYSMGEDAEDTLLSMDPTDAERATYNGVIAKFDGFFRVRKNTIYERT</sequence>
<protein>
    <submittedName>
        <fullName evidence="1">Uncharacterized protein</fullName>
    </submittedName>
</protein>
<reference evidence="1" key="1">
    <citation type="submission" date="2017-05" db="UniProtKB">
        <authorList>
            <consortium name="EnsemblMetazoa"/>
        </authorList>
    </citation>
    <scope>IDENTIFICATION</scope>
</reference>
<proteinExistence type="predicted"/>
<name>A0A1X7SUV3_AMPQE</name>
<dbReference type="eggNOG" id="ENOG502T0II">
    <property type="taxonomic scope" value="Eukaryota"/>
</dbReference>
<dbReference type="OrthoDB" id="6148559at2759"/>
<dbReference type="AlphaFoldDB" id="A0A1X7SUV3"/>